<dbReference type="Proteomes" id="UP000403266">
    <property type="component" value="Unassembled WGS sequence"/>
</dbReference>
<proteinExistence type="predicted"/>
<keyword evidence="2" id="KW-1185">Reference proteome</keyword>
<dbReference type="RefSeq" id="WP_152716714.1">
    <property type="nucleotide sequence ID" value="NZ_VOSJ01000290.1"/>
</dbReference>
<accession>A0A5N7N1T7</accession>
<gene>
    <name evidence="1" type="ORF">FS320_33415</name>
</gene>
<reference evidence="1 2" key="1">
    <citation type="journal article" date="2019" name="Syst. Appl. Microbiol.">
        <title>Microvirga tunisiensis sp. nov., a root nodule symbiotic bacterium isolated from Lupinus micranthus and L. luteus grown in Northern Tunisia.</title>
        <authorList>
            <person name="Msaddak A."/>
            <person name="Rejili M."/>
            <person name="Duran D."/>
            <person name="Mars M."/>
            <person name="Palacios J.M."/>
            <person name="Ruiz-Argueso T."/>
            <person name="Rey L."/>
            <person name="Imperial J."/>
        </authorList>
    </citation>
    <scope>NUCLEOTIDE SEQUENCE [LARGE SCALE GENOMIC DNA]</scope>
    <source>
        <strain evidence="1 2">Lmie10</strain>
    </source>
</reference>
<organism evidence="1 2">
    <name type="scientific">Microvirga tunisiensis</name>
    <dbReference type="NCBI Taxonomy" id="2108360"/>
    <lineage>
        <taxon>Bacteria</taxon>
        <taxon>Pseudomonadati</taxon>
        <taxon>Pseudomonadota</taxon>
        <taxon>Alphaproteobacteria</taxon>
        <taxon>Hyphomicrobiales</taxon>
        <taxon>Methylobacteriaceae</taxon>
        <taxon>Microvirga</taxon>
    </lineage>
</organism>
<sequence length="103" mass="12099">MTPFFPCIKPRVVIPDELRHVEPRRSRTGIDIHPLKPEIKEWCQENLRNRYRTHFIKGEELGKMIAVIVFKAAKDAMLIQNEVALKLVPIRGLFRFTVQSRYG</sequence>
<name>A0A5N7N1T7_9HYPH</name>
<dbReference type="AlphaFoldDB" id="A0A5N7N1T7"/>
<protein>
    <submittedName>
        <fullName evidence="1">Uncharacterized protein</fullName>
    </submittedName>
</protein>
<evidence type="ECO:0000313" key="1">
    <source>
        <dbReference type="EMBL" id="MPR29836.1"/>
    </source>
</evidence>
<comment type="caution">
    <text evidence="1">The sequence shown here is derived from an EMBL/GenBank/DDBJ whole genome shotgun (WGS) entry which is preliminary data.</text>
</comment>
<dbReference type="EMBL" id="VOSK01000276">
    <property type="protein sequence ID" value="MPR29836.1"/>
    <property type="molecule type" value="Genomic_DNA"/>
</dbReference>
<evidence type="ECO:0000313" key="2">
    <source>
        <dbReference type="Proteomes" id="UP000403266"/>
    </source>
</evidence>